<dbReference type="CDD" id="cd14691">
    <property type="entry name" value="bZIP_XBP1"/>
    <property type="match status" value="1"/>
</dbReference>
<evidence type="ECO:0000313" key="10">
    <source>
        <dbReference type="EMBL" id="CAG9530135.1"/>
    </source>
</evidence>
<dbReference type="GO" id="GO:0000977">
    <property type="term" value="F:RNA polymerase II transcription regulatory region sequence-specific DNA binding"/>
    <property type="evidence" value="ECO:0007669"/>
    <property type="project" value="TreeGrafter"/>
</dbReference>
<dbReference type="GO" id="GO:0005634">
    <property type="term" value="C:nucleus"/>
    <property type="evidence" value="ECO:0007669"/>
    <property type="project" value="TreeGrafter"/>
</dbReference>
<evidence type="ECO:0000256" key="8">
    <source>
        <dbReference type="SAM" id="MobiDB-lite"/>
    </source>
</evidence>
<dbReference type="OrthoDB" id="20960at2759"/>
<evidence type="ECO:0000256" key="7">
    <source>
        <dbReference type="SAM" id="Coils"/>
    </source>
</evidence>
<reference evidence="10" key="1">
    <citation type="submission" date="2021-09" db="EMBL/GenBank/DDBJ databases">
        <authorList>
            <consortium name="Pathogen Informatics"/>
        </authorList>
    </citation>
    <scope>NUCLEOTIDE SEQUENCE</scope>
</reference>
<evidence type="ECO:0000256" key="2">
    <source>
        <dbReference type="ARBA" id="ARBA00023015"/>
    </source>
</evidence>
<keyword evidence="7" id="KW-0175">Coiled coil</keyword>
<feature type="region of interest" description="Disordered" evidence="8">
    <location>
        <begin position="163"/>
        <end position="201"/>
    </location>
</feature>
<dbReference type="PROSITE" id="PS50217">
    <property type="entry name" value="BZIP"/>
    <property type="match status" value="1"/>
</dbReference>
<dbReference type="PANTHER" id="PTHR46542:SF1">
    <property type="entry name" value="X-BOX BINDING PROTEIN 1"/>
    <property type="match status" value="1"/>
</dbReference>
<evidence type="ECO:0000313" key="11">
    <source>
        <dbReference type="Proteomes" id="UP000746747"/>
    </source>
</evidence>
<dbReference type="Gene3D" id="1.20.5.170">
    <property type="match status" value="1"/>
</dbReference>
<dbReference type="EMBL" id="CAKAEH010000178">
    <property type="protein sequence ID" value="CAG9530135.1"/>
    <property type="molecule type" value="Genomic_DNA"/>
</dbReference>
<dbReference type="InterPro" id="IPR004827">
    <property type="entry name" value="bZIP"/>
</dbReference>
<evidence type="ECO:0000256" key="4">
    <source>
        <dbReference type="ARBA" id="ARBA00023163"/>
    </source>
</evidence>
<dbReference type="GO" id="GO:0000981">
    <property type="term" value="F:DNA-binding transcription factor activity, RNA polymerase II-specific"/>
    <property type="evidence" value="ECO:0007669"/>
    <property type="project" value="TreeGrafter"/>
</dbReference>
<keyword evidence="3" id="KW-0238">DNA-binding</keyword>
<feature type="domain" description="BZIP" evidence="9">
    <location>
        <begin position="97"/>
        <end position="160"/>
    </location>
</feature>
<keyword evidence="1" id="KW-0832">Ubl conjugation</keyword>
<keyword evidence="5" id="KW-0539">Nucleus</keyword>
<name>A0A8J2LW33_9BILA</name>
<organism evidence="10 11">
    <name type="scientific">Cercopithifilaria johnstoni</name>
    <dbReference type="NCBI Taxonomy" id="2874296"/>
    <lineage>
        <taxon>Eukaryota</taxon>
        <taxon>Metazoa</taxon>
        <taxon>Ecdysozoa</taxon>
        <taxon>Nematoda</taxon>
        <taxon>Chromadorea</taxon>
        <taxon>Rhabditida</taxon>
        <taxon>Spirurina</taxon>
        <taxon>Spiruromorpha</taxon>
        <taxon>Filarioidea</taxon>
        <taxon>Onchocercidae</taxon>
        <taxon>Cercopithifilaria</taxon>
    </lineage>
</organism>
<feature type="coiled-coil region" evidence="7">
    <location>
        <begin position="88"/>
        <end position="156"/>
    </location>
</feature>
<dbReference type="SMART" id="SM00338">
    <property type="entry name" value="BRLZ"/>
    <property type="match status" value="1"/>
</dbReference>
<protein>
    <recommendedName>
        <fullName evidence="6">X-box-binding protein 1</fullName>
    </recommendedName>
</protein>
<evidence type="ECO:0000259" key="9">
    <source>
        <dbReference type="PROSITE" id="PS50217"/>
    </source>
</evidence>
<dbReference type="InterPro" id="IPR052470">
    <property type="entry name" value="ER_Stress-Reg_TF"/>
</dbReference>
<gene>
    <name evidence="10" type="ORF">CJOHNSTONI_LOCUS658</name>
</gene>
<dbReference type="PROSITE" id="PS00036">
    <property type="entry name" value="BZIP_BASIC"/>
    <property type="match status" value="1"/>
</dbReference>
<feature type="compositionally biased region" description="Low complexity" evidence="8">
    <location>
        <begin position="174"/>
        <end position="195"/>
    </location>
</feature>
<dbReference type="InterPro" id="IPR046347">
    <property type="entry name" value="bZIP_sf"/>
</dbReference>
<keyword evidence="11" id="KW-1185">Reference proteome</keyword>
<keyword evidence="2" id="KW-0805">Transcription regulation</keyword>
<evidence type="ECO:0000256" key="6">
    <source>
        <dbReference type="ARBA" id="ARBA00040165"/>
    </source>
</evidence>
<dbReference type="Pfam" id="PF00170">
    <property type="entry name" value="bZIP_1"/>
    <property type="match status" value="1"/>
</dbReference>
<comment type="caution">
    <text evidence="10">The sequence shown here is derived from an EMBL/GenBank/DDBJ whole genome shotgun (WGS) entry which is preliminary data.</text>
</comment>
<dbReference type="SUPFAM" id="SSF57959">
    <property type="entry name" value="Leucine zipper domain"/>
    <property type="match status" value="1"/>
</dbReference>
<evidence type="ECO:0000256" key="1">
    <source>
        <dbReference type="ARBA" id="ARBA00022843"/>
    </source>
</evidence>
<dbReference type="AlphaFoldDB" id="A0A8J2LW33"/>
<sequence length="383" mass="42601">MSFYILHPQTVTTPGYSSSSLLKTRNISVPILPRYCTARPLTIVERQPLPAVIALQNVQRSEKAAVLQQPIEQLLGLEVPEEQPVRKRERLNHLTAEEKQNRRKLKNRVAAQTARDRKKYRASKLEEAVRILVLENGKLREENKCLKKTCEELKGHNVELRGLLNNNQEREGSCSETEVSSSSSMSSSSLGSAESIRGPQQREQAMMQIIGEICAADGTDPTLQDPDGTALGFERFCSKILSEIDNTVTTSDTVESKPPKSCNIRQMDCTTPDIIIAPEYLKSDLESQTSISACANIAGVEHMESSSGVNFNMSDHEFECEQSSGYSSFSASLNASRDLVSSPPSFTFFDDITEENNDSSPLISDNDPMFCVPHKWDVDDDYI</sequence>
<dbReference type="PANTHER" id="PTHR46542">
    <property type="entry name" value="X-BOX BINDING PROTEIN 1"/>
    <property type="match status" value="1"/>
</dbReference>
<evidence type="ECO:0000256" key="5">
    <source>
        <dbReference type="ARBA" id="ARBA00023242"/>
    </source>
</evidence>
<accession>A0A8J2LW33</accession>
<keyword evidence="4" id="KW-0804">Transcription</keyword>
<proteinExistence type="predicted"/>
<evidence type="ECO:0000256" key="3">
    <source>
        <dbReference type="ARBA" id="ARBA00023125"/>
    </source>
</evidence>
<dbReference type="Proteomes" id="UP000746747">
    <property type="component" value="Unassembled WGS sequence"/>
</dbReference>